<feature type="compositionally biased region" description="Pro residues" evidence="1">
    <location>
        <begin position="1"/>
        <end position="15"/>
    </location>
</feature>
<organism evidence="2 3">
    <name type="scientific">Streptomyces lannensis</name>
    <dbReference type="NCBI Taxonomy" id="766498"/>
    <lineage>
        <taxon>Bacteria</taxon>
        <taxon>Bacillati</taxon>
        <taxon>Actinomycetota</taxon>
        <taxon>Actinomycetes</taxon>
        <taxon>Kitasatosporales</taxon>
        <taxon>Streptomycetaceae</taxon>
        <taxon>Streptomyces</taxon>
    </lineage>
</organism>
<keyword evidence="3" id="KW-1185">Reference proteome</keyword>
<dbReference type="RefSeq" id="WP_345550556.1">
    <property type="nucleotide sequence ID" value="NZ_BAAAZA010000012.1"/>
</dbReference>
<dbReference type="InterPro" id="IPR014942">
    <property type="entry name" value="AbiEii"/>
</dbReference>
<sequence length="407" mass="44717">MTAPEPPGAPVPPPGGEGDLPSAVEPGRRGVDAHDAVEREPGSAEVRGRNGIDRRAAHRAALDHVLALVADAPWSGTLVLRGSMVVQAWLGDAAREPADLDWVVLENAVGIDPLDPYPYIDGADTVQQWPEAADGAARYEMWTYEEFDTGGQRPVLPPEGLHWLHEQEAADAGPPYLDLLDRVERCPEAAPGLLLAANRARVDGTWTYTEYDTPGVRLIVPWHTEGLPPGEVRLDFARDEVLPESPVWTLVPRGDGGRPTAVRTASRELSLAWKVLWLYSDSRDGRTARGKDLYDAVLLAEAEGAWLSPRLLRRVFGRAWDTEADGFDPATVARWKVDWAEFQEGHPWVTGSGEDWLHRLGRALGTIFTEQRPAPTTGRTGGTAQVRGAQRRCRDRRRSRGRGVCDD</sequence>
<dbReference type="Proteomes" id="UP001501563">
    <property type="component" value="Unassembled WGS sequence"/>
</dbReference>
<accession>A0ABP7KEG6</accession>
<dbReference type="Pfam" id="PF08843">
    <property type="entry name" value="AbiEii"/>
    <property type="match status" value="1"/>
</dbReference>
<comment type="caution">
    <text evidence="2">The sequence shown here is derived from an EMBL/GenBank/DDBJ whole genome shotgun (WGS) entry which is preliminary data.</text>
</comment>
<protein>
    <recommendedName>
        <fullName evidence="4">Nucleotidyltransferase AbiEii toxin of type IV toxin-antitoxin system</fullName>
    </recommendedName>
</protein>
<feature type="compositionally biased region" description="Low complexity" evidence="1">
    <location>
        <begin position="372"/>
        <end position="388"/>
    </location>
</feature>
<evidence type="ECO:0000313" key="2">
    <source>
        <dbReference type="EMBL" id="GAA3874900.1"/>
    </source>
</evidence>
<evidence type="ECO:0008006" key="4">
    <source>
        <dbReference type="Google" id="ProtNLM"/>
    </source>
</evidence>
<name>A0ABP7KEG6_9ACTN</name>
<reference evidence="3" key="1">
    <citation type="journal article" date="2019" name="Int. J. Syst. Evol. Microbiol.">
        <title>The Global Catalogue of Microorganisms (GCM) 10K type strain sequencing project: providing services to taxonomists for standard genome sequencing and annotation.</title>
        <authorList>
            <consortium name="The Broad Institute Genomics Platform"/>
            <consortium name="The Broad Institute Genome Sequencing Center for Infectious Disease"/>
            <person name="Wu L."/>
            <person name="Ma J."/>
        </authorList>
    </citation>
    <scope>NUCLEOTIDE SEQUENCE [LARGE SCALE GENOMIC DNA]</scope>
    <source>
        <strain evidence="3">JCM 16578</strain>
    </source>
</reference>
<feature type="compositionally biased region" description="Basic and acidic residues" evidence="1">
    <location>
        <begin position="26"/>
        <end position="51"/>
    </location>
</feature>
<feature type="region of interest" description="Disordered" evidence="1">
    <location>
        <begin position="372"/>
        <end position="407"/>
    </location>
</feature>
<gene>
    <name evidence="2" type="ORF">GCM10022207_45880</name>
</gene>
<proteinExistence type="predicted"/>
<evidence type="ECO:0000256" key="1">
    <source>
        <dbReference type="SAM" id="MobiDB-lite"/>
    </source>
</evidence>
<evidence type="ECO:0000313" key="3">
    <source>
        <dbReference type="Proteomes" id="UP001501563"/>
    </source>
</evidence>
<feature type="region of interest" description="Disordered" evidence="1">
    <location>
        <begin position="1"/>
        <end position="51"/>
    </location>
</feature>
<dbReference type="EMBL" id="BAAAZA010000012">
    <property type="protein sequence ID" value="GAA3874900.1"/>
    <property type="molecule type" value="Genomic_DNA"/>
</dbReference>
<feature type="compositionally biased region" description="Basic residues" evidence="1">
    <location>
        <begin position="389"/>
        <end position="401"/>
    </location>
</feature>